<name>A0A9P5TIJ1_GYMJU</name>
<sequence>MSTLSSLSSGAFSSIYNTAPSTPIHYPAPPTPTYPIELLSHENGNGKPLKLIIKPSSLLGSSIIEQDKDINYALALAAAARKMVEAEVQTNEIRIQECLQHLENLRDAADLAYTKLQEADHQMGRLLTLLNFENISIRSSKHKTRPSMSTFQEPRIPSAHPALERPAFPPLPDPGIGQPKCRCKLPLDQPAITATLKVSIRTTKLRHIVQNRAMMPVNLGRGLKILQLLTLQQAMMTNFGDHFTEQAGTGVSPLSVPGQGIPQFRSFQMTPNWGQDFGCSSAQSIAQLAQNSRDSISGPPQQNVPAQFQRSNLLPKPLHYNQQLPQPSDLTSTASEAVDWWQWPSPFLFQLSYIIDLDSSAICYQYFCCSGRDSTLDAVKSLTNASADLMGRMGASLTSDRSFDPDPNGSQEVVNQNILKIAQFCYRVDFLRRPLPISDSTSNADSPQALVLRWHDNAVQAIIKQYFFSSSSRRHCLGFLHPSKFDKYSMQDLTALIFTIIDMVMEEWQSGSFQQITWSVVEIERRYNTISLSLDSDNKNPDIKEAMDKLYSSWFDSAKQEAIRHRIPDTT</sequence>
<evidence type="ECO:0000313" key="2">
    <source>
        <dbReference type="EMBL" id="KAF8884937.1"/>
    </source>
</evidence>
<feature type="domain" description="DUF6532" evidence="1">
    <location>
        <begin position="456"/>
        <end position="534"/>
    </location>
</feature>
<dbReference type="AlphaFoldDB" id="A0A9P5TIJ1"/>
<dbReference type="InterPro" id="IPR045341">
    <property type="entry name" value="DUF6532"/>
</dbReference>
<accession>A0A9P5TIJ1</accession>
<keyword evidence="3" id="KW-1185">Reference proteome</keyword>
<dbReference type="Proteomes" id="UP000724874">
    <property type="component" value="Unassembled WGS sequence"/>
</dbReference>
<proteinExistence type="predicted"/>
<gene>
    <name evidence="2" type="ORF">CPB84DRAFT_1750323</name>
</gene>
<dbReference type="EMBL" id="JADNYJ010000105">
    <property type="protein sequence ID" value="KAF8884937.1"/>
    <property type="molecule type" value="Genomic_DNA"/>
</dbReference>
<evidence type="ECO:0000259" key="1">
    <source>
        <dbReference type="Pfam" id="PF20149"/>
    </source>
</evidence>
<organism evidence="2 3">
    <name type="scientific">Gymnopilus junonius</name>
    <name type="common">Spectacular rustgill mushroom</name>
    <name type="synonym">Gymnopilus spectabilis subsp. junonius</name>
    <dbReference type="NCBI Taxonomy" id="109634"/>
    <lineage>
        <taxon>Eukaryota</taxon>
        <taxon>Fungi</taxon>
        <taxon>Dikarya</taxon>
        <taxon>Basidiomycota</taxon>
        <taxon>Agaricomycotina</taxon>
        <taxon>Agaricomycetes</taxon>
        <taxon>Agaricomycetidae</taxon>
        <taxon>Agaricales</taxon>
        <taxon>Agaricineae</taxon>
        <taxon>Hymenogastraceae</taxon>
        <taxon>Gymnopilus</taxon>
    </lineage>
</organism>
<reference evidence="2" key="1">
    <citation type="submission" date="2020-11" db="EMBL/GenBank/DDBJ databases">
        <authorList>
            <consortium name="DOE Joint Genome Institute"/>
            <person name="Ahrendt S."/>
            <person name="Riley R."/>
            <person name="Andreopoulos W."/>
            <person name="LaButti K."/>
            <person name="Pangilinan J."/>
            <person name="Ruiz-duenas F.J."/>
            <person name="Barrasa J.M."/>
            <person name="Sanchez-Garcia M."/>
            <person name="Camarero S."/>
            <person name="Miyauchi S."/>
            <person name="Serrano A."/>
            <person name="Linde D."/>
            <person name="Babiker R."/>
            <person name="Drula E."/>
            <person name="Ayuso-Fernandez I."/>
            <person name="Pacheco R."/>
            <person name="Padilla G."/>
            <person name="Ferreira P."/>
            <person name="Barriuso J."/>
            <person name="Kellner H."/>
            <person name="Castanera R."/>
            <person name="Alfaro M."/>
            <person name="Ramirez L."/>
            <person name="Pisabarro A.G."/>
            <person name="Kuo A."/>
            <person name="Tritt A."/>
            <person name="Lipzen A."/>
            <person name="He G."/>
            <person name="Yan M."/>
            <person name="Ng V."/>
            <person name="Cullen D."/>
            <person name="Martin F."/>
            <person name="Rosso M.-N."/>
            <person name="Henrissat B."/>
            <person name="Hibbett D."/>
            <person name="Martinez A.T."/>
            <person name="Grigoriev I.V."/>
        </authorList>
    </citation>
    <scope>NUCLEOTIDE SEQUENCE</scope>
    <source>
        <strain evidence="2">AH 44721</strain>
    </source>
</reference>
<dbReference type="Pfam" id="PF20149">
    <property type="entry name" value="DUF6532"/>
    <property type="match status" value="1"/>
</dbReference>
<protein>
    <recommendedName>
        <fullName evidence="1">DUF6532 domain-containing protein</fullName>
    </recommendedName>
</protein>
<evidence type="ECO:0000313" key="3">
    <source>
        <dbReference type="Proteomes" id="UP000724874"/>
    </source>
</evidence>
<comment type="caution">
    <text evidence="2">The sequence shown here is derived from an EMBL/GenBank/DDBJ whole genome shotgun (WGS) entry which is preliminary data.</text>
</comment>